<keyword evidence="3" id="KW-0812">Transmembrane</keyword>
<feature type="region of interest" description="Disordered" evidence="2">
    <location>
        <begin position="724"/>
        <end position="745"/>
    </location>
</feature>
<keyword evidence="3" id="KW-1133">Transmembrane helix</keyword>
<dbReference type="AlphaFoldDB" id="A0A5D3C3D7"/>
<feature type="region of interest" description="Disordered" evidence="2">
    <location>
        <begin position="290"/>
        <end position="309"/>
    </location>
</feature>
<protein>
    <recommendedName>
        <fullName evidence="4">Aminotransferase-like plant mobile domain-containing protein</fullName>
    </recommendedName>
</protein>
<dbReference type="PANTHER" id="PTHR36607:SF20">
    <property type="entry name" value="AMINOTRANSFERASE-LIKE PLANT MOBILE DOMAIN-CONTAINING PROTEIN"/>
    <property type="match status" value="1"/>
</dbReference>
<evidence type="ECO:0000259" key="4">
    <source>
        <dbReference type="Pfam" id="PF10536"/>
    </source>
</evidence>
<gene>
    <name evidence="5" type="ORF">E5676_scaffold163G001360</name>
</gene>
<evidence type="ECO:0000256" key="2">
    <source>
        <dbReference type="SAM" id="MobiDB-lite"/>
    </source>
</evidence>
<feature type="transmembrane region" description="Helical" evidence="3">
    <location>
        <begin position="336"/>
        <end position="353"/>
    </location>
</feature>
<feature type="transmembrane region" description="Helical" evidence="3">
    <location>
        <begin position="365"/>
        <end position="386"/>
    </location>
</feature>
<dbReference type="InterPro" id="IPR019557">
    <property type="entry name" value="AminoTfrase-like_pln_mobile"/>
</dbReference>
<dbReference type="PANTHER" id="PTHR36607">
    <property type="entry name" value="1,2-DIHYDROXY-3-KETO-5-METHYLTHIOPENTENE DIOXYGENASE 4"/>
    <property type="match status" value="1"/>
</dbReference>
<feature type="coiled-coil region" evidence="1">
    <location>
        <begin position="882"/>
        <end position="975"/>
    </location>
</feature>
<reference evidence="5 6" key="1">
    <citation type="submission" date="2019-08" db="EMBL/GenBank/DDBJ databases">
        <title>Draft genome sequences of two oriental melons (Cucumis melo L. var makuwa).</title>
        <authorList>
            <person name="Kwon S.-Y."/>
        </authorList>
    </citation>
    <scope>NUCLEOTIDE SEQUENCE [LARGE SCALE GENOMIC DNA]</scope>
    <source>
        <strain evidence="6">cv. Chang Bougi</strain>
        <tissue evidence="5">Leaf</tissue>
    </source>
</reference>
<name>A0A5D3C3D7_CUCMM</name>
<dbReference type="Proteomes" id="UP000321947">
    <property type="component" value="Unassembled WGS sequence"/>
</dbReference>
<proteinExistence type="predicted"/>
<evidence type="ECO:0000313" key="5">
    <source>
        <dbReference type="EMBL" id="TYK06433.1"/>
    </source>
</evidence>
<evidence type="ECO:0000256" key="1">
    <source>
        <dbReference type="SAM" id="Coils"/>
    </source>
</evidence>
<keyword evidence="1" id="KW-0175">Coiled coil</keyword>
<feature type="region of interest" description="Disordered" evidence="2">
    <location>
        <begin position="632"/>
        <end position="655"/>
    </location>
</feature>
<feature type="region of interest" description="Disordered" evidence="2">
    <location>
        <begin position="598"/>
        <end position="617"/>
    </location>
</feature>
<dbReference type="EMBL" id="SSTD01013547">
    <property type="protein sequence ID" value="TYK06433.1"/>
    <property type="molecule type" value="Genomic_DNA"/>
</dbReference>
<dbReference type="Pfam" id="PF10536">
    <property type="entry name" value="PMD"/>
    <property type="match status" value="1"/>
</dbReference>
<sequence>MQLYHDALLIPRRLRFIRDRRCNSIMMHCCFLDAWGLFVIHDATLSRHPTQSSTLRTMQLYHDVLLIPRRLGFVRDRRCNSIMTPYCFLDAWGLTMVYFTERFLSGVRHLVILSDRNQPREDGLSLIVEKPWAGAFADHWPRLDNNSVLLRLSVEVPLSEGKSAWVLQSSIHNEAPNSGRALTLGQRLIEGQTRWGTMTKVPGEFFFTDCYWEWLDLVVGRNTRLLYSTRLYGAVTASLYTYDRNSDVGDFYEERIPSFKELTFTSRDKTKCLPTTCQYLFQASYDKPTTRKQKKASRSKSTQNPCGSKIQAREWSSRESMLFAELGIKDDLKDETYLAAFLSCWLCFFVFPQKGSFLRPRVFRTASLMAAGTIYSLAVLVLANIYHGLGLITKASNPIGHMEFHFSMHYVHGWLAHYFGTHYPLPTEVRGPKMTNFSGKGESIYFGEYEARELIHNGARIQWHANLQNRSKHERMVDTHDSSFLQMSYFVSMRSCYLSSRCENTWIITSYSPYRFGRQFGFYQDLPNDIGGMPPAITLDNILYHWRICTRRNTLFELYLSVRSLEPCKHVTQRFTDWWTTKHMTYFEDNRHHLVSSAISPPSQPRLPKNRGSNLGGKKIGLVEAMAPNLEEEVKEHKDESDSSKSDRHWKRPLKKAKVSGDHPDWFARLIEPDSDESLTGPHVVDSAFEEVGTSKTPVNKPAEQSLRPSALFEEIRRGKMTVGGKDLESHSSKEGVCPKASLPKVSSTHAPLKFSELPLGTSNKQTMRNSEPSQWVGEKVVSNFFQKTALCMWEDIQDKIMRTPFEYIPRLRPEIATVLSGIEKIHADGLTSLEEYLNSYLKRVDNFNDVQSSYSAQLLSTDKARQLNEKTSTIKEALTLVKQLRGDVKVIQERAAELSSERKELEKRLWSINAESEQLSILSCEKAEAIDQQELEVVMLQDEVNTLESTPAITKEAIEALATVRQSMEAAREEFKNFKWRL</sequence>
<comment type="caution">
    <text evidence="5">The sequence shown here is derived from an EMBL/GenBank/DDBJ whole genome shotgun (WGS) entry which is preliminary data.</text>
</comment>
<accession>A0A5D3C3D7</accession>
<feature type="domain" description="Aminotransferase-like plant mobile" evidence="4">
    <location>
        <begin position="329"/>
        <end position="579"/>
    </location>
</feature>
<keyword evidence="3" id="KW-0472">Membrane</keyword>
<evidence type="ECO:0000313" key="6">
    <source>
        <dbReference type="Proteomes" id="UP000321947"/>
    </source>
</evidence>
<evidence type="ECO:0000256" key="3">
    <source>
        <dbReference type="SAM" id="Phobius"/>
    </source>
</evidence>
<feature type="compositionally biased region" description="Basic and acidic residues" evidence="2">
    <location>
        <begin position="632"/>
        <end position="647"/>
    </location>
</feature>
<organism evidence="5 6">
    <name type="scientific">Cucumis melo var. makuwa</name>
    <name type="common">Oriental melon</name>
    <dbReference type="NCBI Taxonomy" id="1194695"/>
    <lineage>
        <taxon>Eukaryota</taxon>
        <taxon>Viridiplantae</taxon>
        <taxon>Streptophyta</taxon>
        <taxon>Embryophyta</taxon>
        <taxon>Tracheophyta</taxon>
        <taxon>Spermatophyta</taxon>
        <taxon>Magnoliopsida</taxon>
        <taxon>eudicotyledons</taxon>
        <taxon>Gunneridae</taxon>
        <taxon>Pentapetalae</taxon>
        <taxon>rosids</taxon>
        <taxon>fabids</taxon>
        <taxon>Cucurbitales</taxon>
        <taxon>Cucurbitaceae</taxon>
        <taxon>Benincaseae</taxon>
        <taxon>Cucumis</taxon>
    </lineage>
</organism>